<comment type="caution">
    <text evidence="3">The sequence shown here is derived from an EMBL/GenBank/DDBJ whole genome shotgun (WGS) entry which is preliminary data.</text>
</comment>
<evidence type="ECO:0000256" key="1">
    <source>
        <dbReference type="SAM" id="MobiDB-lite"/>
    </source>
</evidence>
<dbReference type="AlphaFoldDB" id="A0A0R1TZ71"/>
<dbReference type="STRING" id="1423783.FC50_GL000945"/>
<dbReference type="InterPro" id="IPR006528">
    <property type="entry name" value="Phage_head_morphogenesis_dom"/>
</dbReference>
<feature type="domain" description="Phage head morphogenesis" evidence="2">
    <location>
        <begin position="257"/>
        <end position="369"/>
    </location>
</feature>
<sequence length="383" mass="41898">MAMAKHSVSALAKEIYGASDDRVKQLQQLYTATQTQIVQLIDHFIADDRNWTSKAPASEVRAFMQQLQALADSASDDSAKKLMDVTFNGKPVPSTNGDLLNASINYAMINLALAKQRQVSDVYQSVPNQVYDNKYSKPASIPKGTDLNAATKSAPVYTEAEQSDALKKANDVLGRVSLVQHGTTTHESLTTPTHKTSSTPQNGANLRRAVSPTPGGRRYTPALTRQTLFKIKANYYKGTDPYKAINEAASQAMLKLNHLVEQAVRNHQKPQDYTQQVMRLLTGGGTKSNGDMGKAASLIRTQAAHVYTQSKLSRFSDNGATQYQVVAIDAESTCDYCENDMDGTIFNIDDAEPGLNCPPFHPNCQCDIIEVPSDNYEHASMVD</sequence>
<dbReference type="EMBL" id="AZFJ01000045">
    <property type="protein sequence ID" value="KRL86423.1"/>
    <property type="molecule type" value="Genomic_DNA"/>
</dbReference>
<organism evidence="3 4">
    <name type="scientific">Lacticaseibacillus pantheris DSM 15945 = JCM 12539 = NBRC 106106</name>
    <dbReference type="NCBI Taxonomy" id="1423783"/>
    <lineage>
        <taxon>Bacteria</taxon>
        <taxon>Bacillati</taxon>
        <taxon>Bacillota</taxon>
        <taxon>Bacilli</taxon>
        <taxon>Lactobacillales</taxon>
        <taxon>Lactobacillaceae</taxon>
        <taxon>Lacticaseibacillus</taxon>
    </lineage>
</organism>
<dbReference type="Pfam" id="PF04233">
    <property type="entry name" value="Phage_Mu_F"/>
    <property type="match status" value="1"/>
</dbReference>
<accession>A0A0R1TZ71</accession>
<dbReference type="PATRIC" id="fig|1423783.4.peg.978"/>
<name>A0A0R1TZ71_9LACO</name>
<evidence type="ECO:0000313" key="4">
    <source>
        <dbReference type="Proteomes" id="UP000051922"/>
    </source>
</evidence>
<feature type="compositionally biased region" description="Low complexity" evidence="1">
    <location>
        <begin position="182"/>
        <end position="196"/>
    </location>
</feature>
<protein>
    <recommendedName>
        <fullName evidence="2">Phage head morphogenesis domain-containing protein</fullName>
    </recommendedName>
</protein>
<feature type="region of interest" description="Disordered" evidence="1">
    <location>
        <begin position="182"/>
        <end position="220"/>
    </location>
</feature>
<dbReference type="NCBIfam" id="TIGR01641">
    <property type="entry name" value="phageSPP1_gp7"/>
    <property type="match status" value="1"/>
</dbReference>
<evidence type="ECO:0000313" key="3">
    <source>
        <dbReference type="EMBL" id="KRL86423.1"/>
    </source>
</evidence>
<keyword evidence="4" id="KW-1185">Reference proteome</keyword>
<evidence type="ECO:0000259" key="2">
    <source>
        <dbReference type="Pfam" id="PF04233"/>
    </source>
</evidence>
<dbReference type="Proteomes" id="UP000051922">
    <property type="component" value="Unassembled WGS sequence"/>
</dbReference>
<gene>
    <name evidence="3" type="ORF">FC50_GL000945</name>
</gene>
<dbReference type="OrthoDB" id="9765386at2"/>
<reference evidence="3 4" key="1">
    <citation type="journal article" date="2015" name="Genome Announc.">
        <title>Expanding the biotechnology potential of lactobacilli through comparative genomics of 213 strains and associated genera.</title>
        <authorList>
            <person name="Sun Z."/>
            <person name="Harris H.M."/>
            <person name="McCann A."/>
            <person name="Guo C."/>
            <person name="Argimon S."/>
            <person name="Zhang W."/>
            <person name="Yang X."/>
            <person name="Jeffery I.B."/>
            <person name="Cooney J.C."/>
            <person name="Kagawa T.F."/>
            <person name="Liu W."/>
            <person name="Song Y."/>
            <person name="Salvetti E."/>
            <person name="Wrobel A."/>
            <person name="Rasinkangas P."/>
            <person name="Parkhill J."/>
            <person name="Rea M.C."/>
            <person name="O'Sullivan O."/>
            <person name="Ritari J."/>
            <person name="Douillard F.P."/>
            <person name="Paul Ross R."/>
            <person name="Yang R."/>
            <person name="Briner A.E."/>
            <person name="Felis G.E."/>
            <person name="de Vos W.M."/>
            <person name="Barrangou R."/>
            <person name="Klaenhammer T.R."/>
            <person name="Caufield P.W."/>
            <person name="Cui Y."/>
            <person name="Zhang H."/>
            <person name="O'Toole P.W."/>
        </authorList>
    </citation>
    <scope>NUCLEOTIDE SEQUENCE [LARGE SCALE GENOMIC DNA]</scope>
    <source>
        <strain evidence="3 4">DSM 15945</strain>
    </source>
</reference>
<proteinExistence type="predicted"/>